<gene>
    <name evidence="2" type="ORF">BCF53_12732</name>
</gene>
<accession>A0A4R3HXJ2</accession>
<dbReference type="AlphaFoldDB" id="A0A4R3HXJ2"/>
<evidence type="ECO:0000256" key="1">
    <source>
        <dbReference type="SAM" id="SignalP"/>
    </source>
</evidence>
<reference evidence="2 3" key="1">
    <citation type="submission" date="2019-03" db="EMBL/GenBank/DDBJ databases">
        <title>Genomic Encyclopedia of Archaeal and Bacterial Type Strains, Phase II (KMG-II): from individual species to whole genera.</title>
        <authorList>
            <person name="Goeker M."/>
        </authorList>
    </citation>
    <scope>NUCLEOTIDE SEQUENCE [LARGE SCALE GENOMIC DNA]</scope>
    <source>
        <strain evidence="2 3">DSM 15388</strain>
    </source>
</reference>
<evidence type="ECO:0000313" key="3">
    <source>
        <dbReference type="Proteomes" id="UP000295793"/>
    </source>
</evidence>
<dbReference type="SUPFAM" id="SSF75169">
    <property type="entry name" value="DsrEFH-like"/>
    <property type="match status" value="1"/>
</dbReference>
<organism evidence="2 3">
    <name type="scientific">Reinekea marinisedimentorum</name>
    <dbReference type="NCBI Taxonomy" id="230495"/>
    <lineage>
        <taxon>Bacteria</taxon>
        <taxon>Pseudomonadati</taxon>
        <taxon>Pseudomonadota</taxon>
        <taxon>Gammaproteobacteria</taxon>
        <taxon>Oceanospirillales</taxon>
        <taxon>Saccharospirillaceae</taxon>
        <taxon>Reinekea</taxon>
    </lineage>
</organism>
<dbReference type="Proteomes" id="UP000295793">
    <property type="component" value="Unassembled WGS sequence"/>
</dbReference>
<feature type="chain" id="PRO_5020704364" description="Acyl-CoA transferase" evidence="1">
    <location>
        <begin position="22"/>
        <end position="155"/>
    </location>
</feature>
<proteinExistence type="predicted"/>
<protein>
    <recommendedName>
        <fullName evidence="4">Acyl-CoA transferase</fullName>
    </recommendedName>
</protein>
<evidence type="ECO:0000313" key="2">
    <source>
        <dbReference type="EMBL" id="TCS36149.1"/>
    </source>
</evidence>
<dbReference type="EMBL" id="SLZR01000027">
    <property type="protein sequence ID" value="TCS36149.1"/>
    <property type="molecule type" value="Genomic_DNA"/>
</dbReference>
<name>A0A4R3HXJ2_9GAMM</name>
<evidence type="ECO:0008006" key="4">
    <source>
        <dbReference type="Google" id="ProtNLM"/>
    </source>
</evidence>
<dbReference type="Gene3D" id="3.40.1260.10">
    <property type="entry name" value="DsrEFH-like"/>
    <property type="match status" value="1"/>
</dbReference>
<keyword evidence="3" id="KW-1185">Reference proteome</keyword>
<feature type="signal peptide" evidence="1">
    <location>
        <begin position="1"/>
        <end position="21"/>
    </location>
</feature>
<keyword evidence="1" id="KW-0732">Signal</keyword>
<dbReference type="InterPro" id="IPR027396">
    <property type="entry name" value="DsrEFH-like"/>
</dbReference>
<sequence length="155" mass="17211">MAVAPLLRFKAGLLLSLAVLAGSLTQAENLHQGSLESPSYVAQIQAHTGEELTEILRRIDNLYERGERYPQSNPVALVLHGDEANLFLRQNYSENKEIVDLAARLDAFNAIDIQVCETWMGFSSVPRTELPAFVDTVPYGPAAEKALLEQGYEYF</sequence>
<comment type="caution">
    <text evidence="2">The sequence shown here is derived from an EMBL/GenBank/DDBJ whole genome shotgun (WGS) entry which is preliminary data.</text>
</comment>